<proteinExistence type="predicted"/>
<organism evidence="1 2">
    <name type="scientific">Parashewanella curva</name>
    <dbReference type="NCBI Taxonomy" id="2338552"/>
    <lineage>
        <taxon>Bacteria</taxon>
        <taxon>Pseudomonadati</taxon>
        <taxon>Pseudomonadota</taxon>
        <taxon>Gammaproteobacteria</taxon>
        <taxon>Alteromonadales</taxon>
        <taxon>Shewanellaceae</taxon>
        <taxon>Parashewanella</taxon>
    </lineage>
</organism>
<name>A0A3L8Q1Y1_9GAMM</name>
<accession>A0A3L8Q1Y1</accession>
<gene>
    <name evidence="1" type="ORF">D5018_03985</name>
</gene>
<evidence type="ECO:0000313" key="2">
    <source>
        <dbReference type="Proteomes" id="UP000281474"/>
    </source>
</evidence>
<dbReference type="OrthoDB" id="6315018at2"/>
<comment type="caution">
    <text evidence="1">The sequence shown here is derived from an EMBL/GenBank/DDBJ whole genome shotgun (WGS) entry which is preliminary data.</text>
</comment>
<evidence type="ECO:0000313" key="1">
    <source>
        <dbReference type="EMBL" id="RLV61009.1"/>
    </source>
</evidence>
<dbReference type="AlphaFoldDB" id="A0A3L8Q1Y1"/>
<dbReference type="Proteomes" id="UP000281474">
    <property type="component" value="Unassembled WGS sequence"/>
</dbReference>
<protein>
    <submittedName>
        <fullName evidence="1">Uncharacterized protein</fullName>
    </submittedName>
</protein>
<reference evidence="1 2" key="1">
    <citation type="submission" date="2018-09" db="EMBL/GenBank/DDBJ databases">
        <title>Phylogeny of the Shewanellaceae, and recommendation for two new genera, Pseudoshewanella and Parashewanella.</title>
        <authorList>
            <person name="Wang G."/>
        </authorList>
    </citation>
    <scope>NUCLEOTIDE SEQUENCE [LARGE SCALE GENOMIC DNA]</scope>
    <source>
        <strain evidence="1 2">C51</strain>
    </source>
</reference>
<keyword evidence="2" id="KW-1185">Reference proteome</keyword>
<sequence>MSNLFTGNVSPEGFFSEGSITYHQAAGTKTSLPIPVRFFEKITIKPVGGTSTRARTIEILRDGSKRWYGNFSVSDAAPMTEITYIPREDVAFIQVYYKNVNDTATGLFVVGVGNTYTEGVVNLLQKDSFLTKLASLNEPIYRGTLELDLDQKSERYWVLDRKTSQLIYHGATKHYLPVVVPEKYAKTDKLCVLMFDDSGEFNIAAADNVEATLFDANE</sequence>
<dbReference type="RefSeq" id="WP_121837709.1">
    <property type="nucleotide sequence ID" value="NZ_ML014758.1"/>
</dbReference>
<dbReference type="EMBL" id="QZEI01000009">
    <property type="protein sequence ID" value="RLV61009.1"/>
    <property type="molecule type" value="Genomic_DNA"/>
</dbReference>